<keyword evidence="4" id="KW-1185">Reference proteome</keyword>
<dbReference type="FunFam" id="3.40.50.2000:FF:000120">
    <property type="entry name" value="UDP-glycosyltransferase 76C1"/>
    <property type="match status" value="1"/>
</dbReference>
<dbReference type="SUPFAM" id="SSF53756">
    <property type="entry name" value="UDP-Glycosyltransferase/glycogen phosphorylase"/>
    <property type="match status" value="2"/>
</dbReference>
<dbReference type="PANTHER" id="PTHR11926">
    <property type="entry name" value="GLUCOSYL/GLUCURONOSYL TRANSFERASES"/>
    <property type="match status" value="1"/>
</dbReference>
<dbReference type="AlphaFoldDB" id="A0A251RUH5"/>
<evidence type="ECO:0000256" key="1">
    <source>
        <dbReference type="ARBA" id="ARBA00009995"/>
    </source>
</evidence>
<evidence type="ECO:0000313" key="4">
    <source>
        <dbReference type="Proteomes" id="UP000215914"/>
    </source>
</evidence>
<reference evidence="4" key="1">
    <citation type="journal article" date="2017" name="Nature">
        <title>The sunflower genome provides insights into oil metabolism, flowering and Asterid evolution.</title>
        <authorList>
            <person name="Badouin H."/>
            <person name="Gouzy J."/>
            <person name="Grassa C.J."/>
            <person name="Murat F."/>
            <person name="Staton S.E."/>
            <person name="Cottret L."/>
            <person name="Lelandais-Briere C."/>
            <person name="Owens G.L."/>
            <person name="Carrere S."/>
            <person name="Mayjonade B."/>
            <person name="Legrand L."/>
            <person name="Gill N."/>
            <person name="Kane N.C."/>
            <person name="Bowers J.E."/>
            <person name="Hubner S."/>
            <person name="Bellec A."/>
            <person name="Berard A."/>
            <person name="Berges H."/>
            <person name="Blanchet N."/>
            <person name="Boniface M.C."/>
            <person name="Brunel D."/>
            <person name="Catrice O."/>
            <person name="Chaidir N."/>
            <person name="Claudel C."/>
            <person name="Donnadieu C."/>
            <person name="Faraut T."/>
            <person name="Fievet G."/>
            <person name="Helmstetter N."/>
            <person name="King M."/>
            <person name="Knapp S.J."/>
            <person name="Lai Z."/>
            <person name="Le Paslier M.C."/>
            <person name="Lippi Y."/>
            <person name="Lorenzon L."/>
            <person name="Mandel J.R."/>
            <person name="Marage G."/>
            <person name="Marchand G."/>
            <person name="Marquand E."/>
            <person name="Bret-Mestries E."/>
            <person name="Morien E."/>
            <person name="Nambeesan S."/>
            <person name="Nguyen T."/>
            <person name="Pegot-Espagnet P."/>
            <person name="Pouilly N."/>
            <person name="Raftis F."/>
            <person name="Sallet E."/>
            <person name="Schiex T."/>
            <person name="Thomas J."/>
            <person name="Vandecasteele C."/>
            <person name="Vares D."/>
            <person name="Vear F."/>
            <person name="Vautrin S."/>
            <person name="Crespi M."/>
            <person name="Mangin B."/>
            <person name="Burke J.M."/>
            <person name="Salse J."/>
            <person name="Munos S."/>
            <person name="Vincourt P."/>
            <person name="Rieseberg L.H."/>
            <person name="Langlade N.B."/>
        </authorList>
    </citation>
    <scope>NUCLEOTIDE SEQUENCE [LARGE SCALE GENOMIC DNA]</scope>
    <source>
        <strain evidence="4">cv. SF193</strain>
    </source>
</reference>
<dbReference type="CDD" id="cd03784">
    <property type="entry name" value="GT1_Gtf-like"/>
    <property type="match status" value="2"/>
</dbReference>
<dbReference type="Pfam" id="PF00201">
    <property type="entry name" value="UDPGT"/>
    <property type="match status" value="2"/>
</dbReference>
<dbReference type="InParanoid" id="A0A251RUH5"/>
<evidence type="ECO:0000313" key="3">
    <source>
        <dbReference type="EMBL" id="OTF88002.1"/>
    </source>
</evidence>
<accession>A0A251RUH5</accession>
<dbReference type="GO" id="GO:0005737">
    <property type="term" value="C:cytoplasm"/>
    <property type="evidence" value="ECO:0000318"/>
    <property type="project" value="GO_Central"/>
</dbReference>
<dbReference type="InterPro" id="IPR002213">
    <property type="entry name" value="UDP_glucos_trans"/>
</dbReference>
<protein>
    <submittedName>
        <fullName evidence="3">Putative UDP-glucuronosyl/UDP-glucosyltransferase</fullName>
    </submittedName>
</protein>
<proteinExistence type="inferred from homology"/>
<dbReference type="PANTHER" id="PTHR11926:SF1374">
    <property type="entry name" value="UDP-GLYCOSYLTRANSFERASE 76F1-RELATED"/>
    <property type="match status" value="1"/>
</dbReference>
<keyword evidence="2 3" id="KW-0808">Transferase</keyword>
<dbReference type="FunFam" id="3.40.50.2000:FF:000040">
    <property type="entry name" value="UDP-glycosyltransferase 76C1"/>
    <property type="match status" value="2"/>
</dbReference>
<dbReference type="Gene3D" id="3.40.50.2000">
    <property type="entry name" value="Glycogen Phosphorylase B"/>
    <property type="match status" value="4"/>
</dbReference>
<dbReference type="Proteomes" id="UP000215914">
    <property type="component" value="Chromosome 17"/>
</dbReference>
<comment type="similarity">
    <text evidence="1">Belongs to the UDP-glycosyltransferase family.</text>
</comment>
<dbReference type="GO" id="GO:0080043">
    <property type="term" value="F:quercetin 3-O-glucosyltransferase activity"/>
    <property type="evidence" value="ECO:0000318"/>
    <property type="project" value="GO_Central"/>
</dbReference>
<evidence type="ECO:0000256" key="2">
    <source>
        <dbReference type="ARBA" id="ARBA00022679"/>
    </source>
</evidence>
<gene>
    <name evidence="3" type="ORF">HannXRQ_Chr17g0568231</name>
</gene>
<dbReference type="GO" id="GO:0080044">
    <property type="term" value="F:quercetin 7-O-glucosyltransferase activity"/>
    <property type="evidence" value="ECO:0000318"/>
    <property type="project" value="GO_Central"/>
</dbReference>
<organism evidence="3 4">
    <name type="scientific">Helianthus annuus</name>
    <name type="common">Common sunflower</name>
    <dbReference type="NCBI Taxonomy" id="4232"/>
    <lineage>
        <taxon>Eukaryota</taxon>
        <taxon>Viridiplantae</taxon>
        <taxon>Streptophyta</taxon>
        <taxon>Embryophyta</taxon>
        <taxon>Tracheophyta</taxon>
        <taxon>Spermatophyta</taxon>
        <taxon>Magnoliopsida</taxon>
        <taxon>eudicotyledons</taxon>
        <taxon>Gunneridae</taxon>
        <taxon>Pentapetalae</taxon>
        <taxon>asterids</taxon>
        <taxon>campanulids</taxon>
        <taxon>Asterales</taxon>
        <taxon>Asteraceae</taxon>
        <taxon>Asteroideae</taxon>
        <taxon>Heliantheae alliance</taxon>
        <taxon>Heliantheae</taxon>
        <taxon>Helianthus</taxon>
    </lineage>
</organism>
<sequence>MAENGGRRRRLVMVPSPLQGHMTPMLQLATYLHSQNFSITIAHSDFNPPDSSNHPHLTFLPLPSNTSGTDISAGFTNFFKTLNNNCKTHLHNHLIQIINAQNNSSDKESVVVIHENLTFFAGTVACDLGLPAILLRGSSAAFFPAFNIIPKLHQDGNFPPPDSLLQEIVPGLYPFRYKDLPFLGRPIDQTLEMVNMLTPKTTLSAFIWNTIEFLEESALTQIRNEYKVPVFTIGPLHKIVTTCSTSFLEEDTSCISWLDKQAPKSVVYVSLGSLANLDEKVAIEVAWGLVNSNQPFLWVVRPGSVRGFEWIEFLPEGLADEMKGRGLIVKWAPQKSVLAHNTVGGFWSHCGWNSTLESVSEGVPMLCQPFDVDQLLNARYLTDVWKMGFEVVVERGEIEGAIKRLLVGEEGEEMRQRAMQMQEKVKVAVSDGDRKMYLKRTGIYISRLFIPHSQFYGKIEANGSFLKKRCSKKVVEEIKVQVVSWITNGGTTLDLCWESWLICLYDVITVGRALYVHLQAPHWLYRALTITSGLINEQKESLNKESIVIFHDNLTFFAGSVADELGLPSIVLRGSSAVFFPAVNIIPQLHQEGRFPPQDSLLQEVVPELNPFRYKDLPFTRRPIHKTFELLTMLIAKTPPSAFIWNTIEYLEQPILTQIRQQYQAPVFTIGPLHKIVTTRSTSFLEEDTSCISWLDKRAPKSVIYVSLGSLAKLDEKVAIEMACGLVNSDQPFVWVVRPGSVRGFEWIEFLPEGLADEMKGRGLIVKWAPQKSVLAHNAVGGFWSHCGWNSTMEGVSEGVPMLCQPFDVDQLLNARYLTDVWKMGFEVVVERREIEGVIKRVLVDKEGEEMRQRAIEIQEKVKVAASVGGSSYNSLKDLVAFILSF</sequence>
<dbReference type="EMBL" id="CM007906">
    <property type="protein sequence ID" value="OTF88002.1"/>
    <property type="molecule type" value="Genomic_DNA"/>
</dbReference>
<dbReference type="OMA" id="KSPIEDW"/>
<name>A0A251RUH5_HELAN</name>